<keyword evidence="2" id="KW-0813">Transport</keyword>
<feature type="domain" description="CUB" evidence="16">
    <location>
        <begin position="540"/>
        <end position="654"/>
    </location>
</feature>
<feature type="domain" description="CUB" evidence="16">
    <location>
        <begin position="777"/>
        <end position="886"/>
    </location>
</feature>
<dbReference type="InterPro" id="IPR000742">
    <property type="entry name" value="EGF"/>
</dbReference>
<gene>
    <name evidence="18" type="ORF">CCAP1982_LOCUS11770</name>
</gene>
<comment type="subcellular location">
    <subcellularLocation>
        <location evidence="1">Cell membrane</location>
        <topology evidence="1">Peripheral membrane protein</topology>
    </subcellularLocation>
</comment>
<evidence type="ECO:0000259" key="16">
    <source>
        <dbReference type="PROSITE" id="PS01180"/>
    </source>
</evidence>
<dbReference type="Pfam" id="PF00431">
    <property type="entry name" value="CUB"/>
    <property type="match status" value="12"/>
</dbReference>
<dbReference type="Gene3D" id="2.60.120.290">
    <property type="entry name" value="Spermadhesin, CUB domain"/>
    <property type="match status" value="14"/>
</dbReference>
<dbReference type="FunFam" id="2.60.120.290:FF:000060">
    <property type="entry name" value="Cubilin homolog"/>
    <property type="match status" value="1"/>
</dbReference>
<dbReference type="PROSITE" id="PS00010">
    <property type="entry name" value="ASX_HYDROXYL"/>
    <property type="match status" value="2"/>
</dbReference>
<dbReference type="GO" id="GO:0043005">
    <property type="term" value="C:neuron projection"/>
    <property type="evidence" value="ECO:0007669"/>
    <property type="project" value="UniProtKB-ARBA"/>
</dbReference>
<feature type="domain" description="CUB" evidence="16">
    <location>
        <begin position="1139"/>
        <end position="1252"/>
    </location>
</feature>
<dbReference type="GO" id="GO:0015031">
    <property type="term" value="P:protein transport"/>
    <property type="evidence" value="ECO:0007669"/>
    <property type="project" value="UniProtKB-KW"/>
</dbReference>
<accession>A0A811UVT7</accession>
<dbReference type="FunFam" id="2.10.25.10:FF:000172">
    <property type="entry name" value="FAT atypical cadherin 3"/>
    <property type="match status" value="1"/>
</dbReference>
<dbReference type="FunFam" id="2.10.25.10:FF:000379">
    <property type="entry name" value="Cubilin"/>
    <property type="match status" value="1"/>
</dbReference>
<keyword evidence="10" id="KW-0653">Protein transport</keyword>
<evidence type="ECO:0000256" key="3">
    <source>
        <dbReference type="ARBA" id="ARBA00022473"/>
    </source>
</evidence>
<feature type="disulfide bond" evidence="14">
    <location>
        <begin position="887"/>
        <end position="914"/>
    </location>
</feature>
<evidence type="ECO:0000256" key="15">
    <source>
        <dbReference type="PROSITE-ProRule" id="PRU00076"/>
    </source>
</evidence>
<keyword evidence="19" id="KW-1185">Reference proteome</keyword>
<keyword evidence="11" id="KW-0472">Membrane</keyword>
<feature type="domain" description="CUB" evidence="16">
    <location>
        <begin position="1371"/>
        <end position="1483"/>
    </location>
</feature>
<name>A0A811UVT7_CERCA</name>
<feature type="domain" description="EGF-like" evidence="17">
    <location>
        <begin position="414"/>
        <end position="451"/>
    </location>
</feature>
<dbReference type="OrthoDB" id="10009301at2759"/>
<feature type="domain" description="CUB" evidence="16">
    <location>
        <begin position="1485"/>
        <end position="1599"/>
    </location>
</feature>
<keyword evidence="9" id="KW-0106">Calcium</keyword>
<dbReference type="PANTHER" id="PTHR24251">
    <property type="entry name" value="OVOCHYMASE-RELATED"/>
    <property type="match status" value="1"/>
</dbReference>
<dbReference type="SUPFAM" id="SSF57196">
    <property type="entry name" value="EGF/Laminin"/>
    <property type="match status" value="5"/>
</dbReference>
<evidence type="ECO:0000259" key="17">
    <source>
        <dbReference type="PROSITE" id="PS50026"/>
    </source>
</evidence>
<dbReference type="CDD" id="cd22201">
    <property type="entry name" value="cubilin_NTD"/>
    <property type="match status" value="1"/>
</dbReference>
<dbReference type="SMART" id="SM00042">
    <property type="entry name" value="CUB"/>
    <property type="match status" value="13"/>
</dbReference>
<dbReference type="GO" id="GO:0005509">
    <property type="term" value="F:calcium ion binding"/>
    <property type="evidence" value="ECO:0007669"/>
    <property type="project" value="InterPro"/>
</dbReference>
<keyword evidence="3" id="KW-0217">Developmental protein</keyword>
<evidence type="ECO:0000256" key="2">
    <source>
        <dbReference type="ARBA" id="ARBA00022448"/>
    </source>
</evidence>
<feature type="domain" description="CUB" evidence="16">
    <location>
        <begin position="658"/>
        <end position="771"/>
    </location>
</feature>
<dbReference type="FunFam" id="2.60.120.290:FF:000005">
    <property type="entry name" value="Procollagen C-endopeptidase enhancer 1"/>
    <property type="match status" value="2"/>
</dbReference>
<dbReference type="GO" id="GO:0048646">
    <property type="term" value="P:anatomical structure formation involved in morphogenesis"/>
    <property type="evidence" value="ECO:0007669"/>
    <property type="project" value="UniProtKB-ARBA"/>
</dbReference>
<dbReference type="SMART" id="SM00179">
    <property type="entry name" value="EGF_CA"/>
    <property type="match status" value="6"/>
</dbReference>
<feature type="domain" description="CUB" evidence="16">
    <location>
        <begin position="1256"/>
        <end position="1370"/>
    </location>
</feature>
<dbReference type="InterPro" id="IPR000152">
    <property type="entry name" value="EGF-type_Asp/Asn_hydroxyl_site"/>
</dbReference>
<feature type="domain" description="CUB" evidence="16">
    <location>
        <begin position="2203"/>
        <end position="2317"/>
    </location>
</feature>
<feature type="domain" description="CUB" evidence="16">
    <location>
        <begin position="1961"/>
        <end position="2079"/>
    </location>
</feature>
<comment type="caution">
    <text evidence="15">Lacks conserved residue(s) required for the propagation of feature annotation.</text>
</comment>
<evidence type="ECO:0000256" key="7">
    <source>
        <dbReference type="ARBA" id="ARBA00022729"/>
    </source>
</evidence>
<feature type="domain" description="CUB" evidence="16">
    <location>
        <begin position="1019"/>
        <end position="1137"/>
    </location>
</feature>
<dbReference type="PROSITE" id="PS01187">
    <property type="entry name" value="EGF_CA"/>
    <property type="match status" value="2"/>
</dbReference>
<dbReference type="InterPro" id="IPR035914">
    <property type="entry name" value="Sperma_CUB_dom_sf"/>
</dbReference>
<evidence type="ECO:0000256" key="10">
    <source>
        <dbReference type="ARBA" id="ARBA00022927"/>
    </source>
</evidence>
<reference evidence="18" key="1">
    <citation type="submission" date="2020-11" db="EMBL/GenBank/DDBJ databases">
        <authorList>
            <person name="Whitehead M."/>
        </authorList>
    </citation>
    <scope>NUCLEOTIDE SEQUENCE</scope>
    <source>
        <strain evidence="18">EGII</strain>
    </source>
</reference>
<evidence type="ECO:0000256" key="5">
    <source>
        <dbReference type="ARBA" id="ARBA00022536"/>
    </source>
</evidence>
<feature type="domain" description="EGF-like" evidence="17">
    <location>
        <begin position="460"/>
        <end position="496"/>
    </location>
</feature>
<keyword evidence="4" id="KW-1003">Cell membrane</keyword>
<evidence type="ECO:0000313" key="18">
    <source>
        <dbReference type="EMBL" id="CAD7003309.1"/>
    </source>
</evidence>
<dbReference type="EMBL" id="CAJHJT010000034">
    <property type="protein sequence ID" value="CAD7003309.1"/>
    <property type="molecule type" value="Genomic_DNA"/>
</dbReference>
<keyword evidence="12 15" id="KW-1015">Disulfide bond</keyword>
<feature type="domain" description="CUB" evidence="16">
    <location>
        <begin position="1639"/>
        <end position="1735"/>
    </location>
</feature>
<feature type="domain" description="EGF-like" evidence="17">
    <location>
        <begin position="236"/>
        <end position="277"/>
    </location>
</feature>
<protein>
    <submittedName>
        <fullName evidence="18">(Mediterranean fruit fly) hypothetical protein</fullName>
    </submittedName>
</protein>
<dbReference type="Gene3D" id="2.10.25.10">
    <property type="entry name" value="Laminin"/>
    <property type="match status" value="6"/>
</dbReference>
<feature type="disulfide bond" evidence="15">
    <location>
        <begin position="524"/>
        <end position="533"/>
    </location>
</feature>
<dbReference type="CDD" id="cd00054">
    <property type="entry name" value="EGF_CA"/>
    <property type="match status" value="6"/>
</dbReference>
<dbReference type="InterPro" id="IPR000859">
    <property type="entry name" value="CUB_dom"/>
</dbReference>
<dbReference type="SUPFAM" id="SSF49854">
    <property type="entry name" value="Spermadhesin, CUB domain"/>
    <property type="match status" value="14"/>
</dbReference>
<dbReference type="GO" id="GO:0016358">
    <property type="term" value="P:dendrite development"/>
    <property type="evidence" value="ECO:0007669"/>
    <property type="project" value="UniProtKB-ARBA"/>
</dbReference>
<dbReference type="GO" id="GO:0001764">
    <property type="term" value="P:neuron migration"/>
    <property type="evidence" value="ECO:0007669"/>
    <property type="project" value="UniProtKB-ARBA"/>
</dbReference>
<keyword evidence="7" id="KW-0732">Signal</keyword>
<keyword evidence="13" id="KW-0325">Glycoprotein</keyword>
<dbReference type="GO" id="GO:0048667">
    <property type="term" value="P:cell morphogenesis involved in neuron differentiation"/>
    <property type="evidence" value="ECO:0007669"/>
    <property type="project" value="UniProtKB-ARBA"/>
</dbReference>
<dbReference type="PROSITE" id="PS00022">
    <property type="entry name" value="EGF_1"/>
    <property type="match status" value="4"/>
</dbReference>
<dbReference type="Proteomes" id="UP000606786">
    <property type="component" value="Unassembled WGS sequence"/>
</dbReference>
<evidence type="ECO:0000256" key="9">
    <source>
        <dbReference type="ARBA" id="ARBA00022837"/>
    </source>
</evidence>
<sequence length="2323" mass="259049">MLATDTISLSFKRELGANRNFPADRVLCSREYTNYVGVNCAKMATMKFYKIFYAIVLLTLVKIISTVSDDFNQQPQIQTHNGKLIMRAAPSRNITLRVKGEGSIFINSVNILNKIMKKSAQLRPPHRDKDTLTTQSVRSYLDALKTDLIALGVRFAALQNRTRGRAQSVNIRRSLLRLQRAHIRATQIEIGLMVDECKEEGRNATKCQNGGTCYDGYKNFHCECPSGWTGKTCEEDVDECYLYAGTDLGCQNNGDCINTLGSYSCSCRNGFYGTHCRIRKVACEEGGNEELCGHGTCVSANNDAGFACICDQGWTKNKVIPEAACSIDINECDESTNPCHSECINLPGSFKCSPCPDGYTGNGISCSDIDECAMNNGGCSMRPKVSCINTEGSYHCGNCPIGWEGDGRICESSAPESCASKNICYPGSKCEYISNTVVCTCPPGMYGHGFGTDGCTVQPIANPCTNHTCQNNATCEVIGGGTRCFCAAGFLGPTCDQPDACQSKPCLNGGSCTLLQNNQYRCSCPRGTTGRNCEIVRDVCGSIIRMRTGSLSYPPGGGNYLPNERCAWIIRTDNALILNVTVSTFDLEAAADCNKDWLQLHDGRSLASRLIGRFCGKSLPLGGNILTTQNSMFFWFRSDNETTGAGFNLTWNSIEYICGDVFNLKDNANGLIRSPGYPGKAPPGRDCEWKLNAPFGYRFILRFFEINLGSTRDNNCTRDTVMIYDSDLLLRSVCEPSLIEPLHSSSNLLQLQFHTDTYGTDSSFQLHYEVVPSAPNCGGVFTEATGIITGYINGRVCSYLIQQPIGTKIQLEFTNVDLLRSEGCYVQKIQVFDGATDESNLLKVLCGKQEETDPITSSDNVILLRYEYLLPSFSLPKNFEVKYTRICNSEIQGFDAGFLTTPNYPNSYYEHMECTFIIRGPANSVVHANFTDFSISKNGPQGDSSEAAIESALNGTAIDVDETYVDVYLAKNVKRRYYEGAFLHLISERNLLSIVFHGGSNKQKGRGIRVDYHFEIIKCGGVFTEESGFFPLHSATGETAENCEWVIEAPKGKHIQMRLQIYYLSIPPPCSPGEMDIAIYSNDTFSDGQLLMSSCGKAKDIRESFHANIITIFLRMRRKDNIPINFGLGYNIVDNKAACGGTFTAQYGTIKTPSWPQNYGDSLNCTWIIEAPLGHKIEIVARNFSVETTSKNCNDDYLEIRNGKSATSPLIGKYCGNTIPTRIPSFANYLYLNFISDSYLTDKGFYLTWQQTETGCGGKLTSYTGSIHSPHNSDIYGGSISCDWQITVSRGSTITIYITLTGNSLNICDQDTLTVNDGSTVSNPQLKFNCGYNSTTVQLKTSTNQAVIIYNFKKTNANAGLQFVIDYETNCVVKLDNLQGVIESPNFPDNYPPNLNCFWDIHGGQNNKFQLIFSHFESEIRNDECSFDYIEIFDLRNDDVLSKQHLCSNPLKAITTEGNRFQVKFVTDYSGHAKGFRLEYKRIGCGSVLTGNYGSIQSPNAPFSVGLNCDWQIEVEAGKRIVLSFDEIHIESESGDCSEDGIVVSDEKNSTSYLLKECRIDQVPVTVTSSANHLNIHFYTSNTRARKYISGVKETKLVQKTCGSALPESRWVQSNRLRVIYKASGASWGTFSFKFKKACGGYLNDTFGYIKSRWDEHCEWRIETEGSKIFLDIHHLECDCSKQANCTNGLRLINGNDKSELNSFCDNHQSNIILPTNALHIVATNIEFKAVYSIVQTTCGGTLTSMRGILTSPYYPQSYPSNVECVWEIKASPGNYIELSINELDIVKSENCNEDFLEIRQTSALGKILQVFCSNEVVTDRIVVFERAWLKFRSVEGNTANGFKLQWNYVHANELNSTTGSIESPPLNSIRNQEPFTWRITLPRGDFIFIEFKVYNRGLRLYDGFDDLALEIPIPVSPWQFTSSSNVLYLVSNNDELDAFKVVWKTVNSSVTPTNSSNGDCNKTFIINNAQRLNISSPGYPNGYANDLDCEWIIKSEDPMEHVVLRIYEVKLETFGEDYLRIFTSTNLRDWHKELDMYDTRDMSLEPVKVVHGTPYIKLLLHTDSSINGSGFTSLAKTTCGTNMTDLTGQIVAKNVMRSWSSNSLCIWHIEVQMGKRIAIDFNFGKNIIPKTQECRQYAIIYDGFDDNAPILSPGRICNQMGLNVKNMESSTNRLTIKYNLNWTTPFEKDLDFNLTYHQIGDCDTEIQLTHYLNAVNISSPNYPNVPNPHTECNWIIMGPVGETLQAEFIETFSFNTRYCNQEFIEFFDGSTELSRSLGRFCTKPNAIRSTGNILRVHYLTDISEPRNGFHLNISIATVVALT</sequence>
<feature type="domain" description="CUB" evidence="16">
    <location>
        <begin position="1739"/>
        <end position="1850"/>
    </location>
</feature>
<dbReference type="FunFam" id="2.10.25.10:FF:000260">
    <property type="entry name" value="Notch receptor 4"/>
    <property type="match status" value="1"/>
</dbReference>
<feature type="domain" description="CUB" evidence="16">
    <location>
        <begin position="2080"/>
        <end position="2200"/>
    </location>
</feature>
<feature type="domain" description="EGF-like" evidence="17">
    <location>
        <begin position="497"/>
        <end position="534"/>
    </location>
</feature>
<evidence type="ECO:0000256" key="13">
    <source>
        <dbReference type="ARBA" id="ARBA00023180"/>
    </source>
</evidence>
<dbReference type="FunFam" id="2.10.25.10:FF:000038">
    <property type="entry name" value="Fibrillin 2"/>
    <property type="match status" value="1"/>
</dbReference>
<feature type="disulfide bond" evidence="15">
    <location>
        <begin position="267"/>
        <end position="276"/>
    </location>
</feature>
<feature type="domain" description="CUB" evidence="16">
    <location>
        <begin position="887"/>
        <end position="1015"/>
    </location>
</feature>
<dbReference type="InterPro" id="IPR018097">
    <property type="entry name" value="EGF_Ca-bd_CS"/>
</dbReference>
<evidence type="ECO:0000256" key="8">
    <source>
        <dbReference type="ARBA" id="ARBA00022737"/>
    </source>
</evidence>
<evidence type="ECO:0000256" key="14">
    <source>
        <dbReference type="PROSITE-ProRule" id="PRU00059"/>
    </source>
</evidence>
<dbReference type="Pfam" id="PF00008">
    <property type="entry name" value="EGF"/>
    <property type="match status" value="2"/>
</dbReference>
<keyword evidence="5 15" id="KW-0245">EGF-like domain</keyword>
<dbReference type="Pfam" id="PF07645">
    <property type="entry name" value="EGF_CA"/>
    <property type="match status" value="3"/>
</dbReference>
<dbReference type="PANTHER" id="PTHR24251:SF37">
    <property type="entry name" value="CUB DOMAIN-CONTAINING PROTEIN"/>
    <property type="match status" value="1"/>
</dbReference>
<proteinExistence type="predicted"/>
<feature type="disulfide bond" evidence="15">
    <location>
        <begin position="486"/>
        <end position="495"/>
    </location>
</feature>
<dbReference type="InterPro" id="IPR049883">
    <property type="entry name" value="NOTCH1_EGF-like"/>
</dbReference>
<keyword evidence="8" id="KW-0677">Repeat</keyword>
<evidence type="ECO:0000313" key="19">
    <source>
        <dbReference type="Proteomes" id="UP000606786"/>
    </source>
</evidence>
<comment type="caution">
    <text evidence="18">The sequence shown here is derived from an EMBL/GenBank/DDBJ whole genome shotgun (WGS) entry which is preliminary data.</text>
</comment>
<dbReference type="GO" id="GO:0005886">
    <property type="term" value="C:plasma membrane"/>
    <property type="evidence" value="ECO:0007669"/>
    <property type="project" value="UniProtKB-SubCell"/>
</dbReference>
<dbReference type="SMART" id="SM00181">
    <property type="entry name" value="EGF"/>
    <property type="match status" value="8"/>
</dbReference>
<organism evidence="18 19">
    <name type="scientific">Ceratitis capitata</name>
    <name type="common">Mediterranean fruit fly</name>
    <name type="synonym">Tephritis capitata</name>
    <dbReference type="NCBI Taxonomy" id="7213"/>
    <lineage>
        <taxon>Eukaryota</taxon>
        <taxon>Metazoa</taxon>
        <taxon>Ecdysozoa</taxon>
        <taxon>Arthropoda</taxon>
        <taxon>Hexapoda</taxon>
        <taxon>Insecta</taxon>
        <taxon>Pterygota</taxon>
        <taxon>Neoptera</taxon>
        <taxon>Endopterygota</taxon>
        <taxon>Diptera</taxon>
        <taxon>Brachycera</taxon>
        <taxon>Muscomorpha</taxon>
        <taxon>Tephritoidea</taxon>
        <taxon>Tephritidae</taxon>
        <taxon>Ceratitis</taxon>
        <taxon>Ceratitis</taxon>
    </lineage>
</organism>
<evidence type="ECO:0000256" key="11">
    <source>
        <dbReference type="ARBA" id="ARBA00023136"/>
    </source>
</evidence>
<dbReference type="FunFam" id="2.60.120.290:FF:000013">
    <property type="entry name" value="Membrane frizzled-related protein"/>
    <property type="match status" value="1"/>
</dbReference>
<evidence type="ECO:0000256" key="12">
    <source>
        <dbReference type="ARBA" id="ARBA00023157"/>
    </source>
</evidence>
<feature type="disulfide bond" evidence="15">
    <location>
        <begin position="224"/>
        <end position="233"/>
    </location>
</feature>
<dbReference type="CDD" id="cd00041">
    <property type="entry name" value="CUB"/>
    <property type="match status" value="12"/>
</dbReference>
<dbReference type="InterPro" id="IPR001881">
    <property type="entry name" value="EGF-like_Ca-bd_dom"/>
</dbReference>
<dbReference type="PROSITE" id="PS01180">
    <property type="entry name" value="CUB"/>
    <property type="match status" value="14"/>
</dbReference>
<evidence type="ECO:0000256" key="6">
    <source>
        <dbReference type="ARBA" id="ARBA00022723"/>
    </source>
</evidence>
<keyword evidence="6" id="KW-0479">Metal-binding</keyword>
<evidence type="ECO:0000256" key="4">
    <source>
        <dbReference type="ARBA" id="ARBA00022475"/>
    </source>
</evidence>
<dbReference type="PROSITE" id="PS50026">
    <property type="entry name" value="EGF_3"/>
    <property type="match status" value="5"/>
</dbReference>
<evidence type="ECO:0000256" key="1">
    <source>
        <dbReference type="ARBA" id="ARBA00004202"/>
    </source>
</evidence>
<dbReference type="GO" id="GO:0009887">
    <property type="term" value="P:animal organ morphogenesis"/>
    <property type="evidence" value="ECO:0007669"/>
    <property type="project" value="UniProtKB-ARBA"/>
</dbReference>
<dbReference type="PROSITE" id="PS01186">
    <property type="entry name" value="EGF_2"/>
    <property type="match status" value="3"/>
</dbReference>
<feature type="domain" description="EGF-like" evidence="17">
    <location>
        <begin position="193"/>
        <end position="234"/>
    </location>
</feature>